<reference evidence="3 4" key="1">
    <citation type="submission" date="2024-03" db="EMBL/GenBank/DDBJ databases">
        <title>Genome-scale model development and genomic sequencing of the oleaginous clade Lipomyces.</title>
        <authorList>
            <consortium name="Lawrence Berkeley National Laboratory"/>
            <person name="Czajka J.J."/>
            <person name="Han Y."/>
            <person name="Kim J."/>
            <person name="Mondo S.J."/>
            <person name="Hofstad B.A."/>
            <person name="Robles A."/>
            <person name="Haridas S."/>
            <person name="Riley R."/>
            <person name="LaButti K."/>
            <person name="Pangilinan J."/>
            <person name="Andreopoulos W."/>
            <person name="Lipzen A."/>
            <person name="Yan J."/>
            <person name="Wang M."/>
            <person name="Ng V."/>
            <person name="Grigoriev I.V."/>
            <person name="Spatafora J.W."/>
            <person name="Magnuson J.K."/>
            <person name="Baker S.E."/>
            <person name="Pomraning K.R."/>
        </authorList>
    </citation>
    <scope>NUCLEOTIDE SEQUENCE [LARGE SCALE GENOMIC DNA]</scope>
    <source>
        <strain evidence="3 4">Phaff 52-87</strain>
    </source>
</reference>
<evidence type="ECO:0000313" key="4">
    <source>
        <dbReference type="Proteomes" id="UP001498771"/>
    </source>
</evidence>
<comment type="caution">
    <text evidence="3">The sequence shown here is derived from an EMBL/GenBank/DDBJ whole genome shotgun (WGS) entry which is preliminary data.</text>
</comment>
<accession>A0ABR1FC05</accession>
<keyword evidence="2" id="KW-0732">Signal</keyword>
<dbReference type="Proteomes" id="UP001498771">
    <property type="component" value="Unassembled WGS sequence"/>
</dbReference>
<keyword evidence="1" id="KW-0472">Membrane</keyword>
<feature type="chain" id="PRO_5045751248" description="Secreted peptide" evidence="2">
    <location>
        <begin position="24"/>
        <end position="88"/>
    </location>
</feature>
<protein>
    <recommendedName>
        <fullName evidence="5">Secreted peptide</fullName>
    </recommendedName>
</protein>
<evidence type="ECO:0008006" key="5">
    <source>
        <dbReference type="Google" id="ProtNLM"/>
    </source>
</evidence>
<feature type="transmembrane region" description="Helical" evidence="1">
    <location>
        <begin position="39"/>
        <end position="62"/>
    </location>
</feature>
<sequence>MSLLHSLCRACLFFATHAVTCFACQLFTTTHTTRSSDNFVRSAALLLSLTHPPASLLSLLSWHLLSRRSSAGLALALALFLPSALCAL</sequence>
<proteinExistence type="predicted"/>
<dbReference type="RefSeq" id="XP_064770416.1">
    <property type="nucleotide sequence ID" value="XM_064909499.1"/>
</dbReference>
<dbReference type="EMBL" id="JBBJBU010000001">
    <property type="protein sequence ID" value="KAK7207383.1"/>
    <property type="molecule type" value="Genomic_DNA"/>
</dbReference>
<gene>
    <name evidence="3" type="ORF">BZA70DRAFT_12053</name>
</gene>
<keyword evidence="1" id="KW-0812">Transmembrane</keyword>
<keyword evidence="4" id="KW-1185">Reference proteome</keyword>
<evidence type="ECO:0000313" key="3">
    <source>
        <dbReference type="EMBL" id="KAK7207383.1"/>
    </source>
</evidence>
<organism evidence="3 4">
    <name type="scientific">Myxozyma melibiosi</name>
    <dbReference type="NCBI Taxonomy" id="54550"/>
    <lineage>
        <taxon>Eukaryota</taxon>
        <taxon>Fungi</taxon>
        <taxon>Dikarya</taxon>
        <taxon>Ascomycota</taxon>
        <taxon>Saccharomycotina</taxon>
        <taxon>Lipomycetes</taxon>
        <taxon>Lipomycetales</taxon>
        <taxon>Lipomycetaceae</taxon>
        <taxon>Myxozyma</taxon>
    </lineage>
</organism>
<dbReference type="GeneID" id="90035011"/>
<feature type="signal peptide" evidence="2">
    <location>
        <begin position="1"/>
        <end position="23"/>
    </location>
</feature>
<name>A0ABR1FC05_9ASCO</name>
<evidence type="ECO:0000256" key="2">
    <source>
        <dbReference type="SAM" id="SignalP"/>
    </source>
</evidence>
<evidence type="ECO:0000256" key="1">
    <source>
        <dbReference type="SAM" id="Phobius"/>
    </source>
</evidence>
<keyword evidence="1" id="KW-1133">Transmembrane helix</keyword>